<dbReference type="RefSeq" id="WP_078761006.1">
    <property type="nucleotide sequence ID" value="NZ_FUWS01000004.1"/>
</dbReference>
<sequence>MIASLILNILGLCGCWMLSIIGLVLSIIALAQSGSQPETARKLTLWSWICFGAGVALFVLFVLIYIVALGGSYLFLGADGSY</sequence>
<gene>
    <name evidence="2" type="ORF">SAMN02745673_01609</name>
</gene>
<protein>
    <recommendedName>
        <fullName evidence="4">Interferon-induced transmembrane protein</fullName>
    </recommendedName>
</protein>
<keyword evidence="1" id="KW-0812">Transmembrane</keyword>
<evidence type="ECO:0008006" key="4">
    <source>
        <dbReference type="Google" id="ProtNLM"/>
    </source>
</evidence>
<feature type="transmembrane region" description="Helical" evidence="1">
    <location>
        <begin position="6"/>
        <end position="31"/>
    </location>
</feature>
<evidence type="ECO:0000256" key="1">
    <source>
        <dbReference type="SAM" id="Phobius"/>
    </source>
</evidence>
<accession>A0A1T4P351</accession>
<dbReference type="OrthoDB" id="3432221at2"/>
<dbReference type="Proteomes" id="UP000190637">
    <property type="component" value="Unassembled WGS sequence"/>
</dbReference>
<reference evidence="2 3" key="1">
    <citation type="submission" date="2017-02" db="EMBL/GenBank/DDBJ databases">
        <authorList>
            <person name="Peterson S.W."/>
        </authorList>
    </citation>
    <scope>NUCLEOTIDE SEQUENCE [LARGE SCALE GENOMIC DNA]</scope>
    <source>
        <strain evidence="2 3">DSM 45154</strain>
    </source>
</reference>
<evidence type="ECO:0000313" key="2">
    <source>
        <dbReference type="EMBL" id="SJZ85955.1"/>
    </source>
</evidence>
<name>A0A1T4P351_9ACTN</name>
<proteinExistence type="predicted"/>
<keyword evidence="1" id="KW-1133">Transmembrane helix</keyword>
<dbReference type="EMBL" id="FUWS01000004">
    <property type="protein sequence ID" value="SJZ85955.1"/>
    <property type="molecule type" value="Genomic_DNA"/>
</dbReference>
<feature type="transmembrane region" description="Helical" evidence="1">
    <location>
        <begin position="43"/>
        <end position="76"/>
    </location>
</feature>
<evidence type="ECO:0000313" key="3">
    <source>
        <dbReference type="Proteomes" id="UP000190637"/>
    </source>
</evidence>
<keyword evidence="3" id="KW-1185">Reference proteome</keyword>
<organism evidence="2 3">
    <name type="scientific">Marinactinospora thermotolerans DSM 45154</name>
    <dbReference type="NCBI Taxonomy" id="1122192"/>
    <lineage>
        <taxon>Bacteria</taxon>
        <taxon>Bacillati</taxon>
        <taxon>Actinomycetota</taxon>
        <taxon>Actinomycetes</taxon>
        <taxon>Streptosporangiales</taxon>
        <taxon>Nocardiopsidaceae</taxon>
        <taxon>Marinactinospora</taxon>
    </lineage>
</organism>
<keyword evidence="1" id="KW-0472">Membrane</keyword>
<dbReference type="AlphaFoldDB" id="A0A1T4P351"/>